<evidence type="ECO:0008006" key="5">
    <source>
        <dbReference type="Google" id="ProtNLM"/>
    </source>
</evidence>
<reference evidence="3 4" key="1">
    <citation type="submission" date="2017-07" db="EMBL/GenBank/DDBJ databases">
        <title>Leptospira spp. isolated from tropical soils.</title>
        <authorList>
            <person name="Thibeaux R."/>
            <person name="Iraola G."/>
            <person name="Ferres I."/>
            <person name="Bierque E."/>
            <person name="Girault D."/>
            <person name="Soupe-Gilbert M.-E."/>
            <person name="Picardeau M."/>
            <person name="Goarant C."/>
        </authorList>
    </citation>
    <scope>NUCLEOTIDE SEQUENCE [LARGE SCALE GENOMIC DNA]</scope>
    <source>
        <strain evidence="2 4">FH1-B-B1</strain>
        <strain evidence="1 3">FH1-B-C1</strain>
    </source>
</reference>
<organism evidence="2 4">
    <name type="scientific">Leptospira perolatii</name>
    <dbReference type="NCBI Taxonomy" id="2023191"/>
    <lineage>
        <taxon>Bacteria</taxon>
        <taxon>Pseudomonadati</taxon>
        <taxon>Spirochaetota</taxon>
        <taxon>Spirochaetia</taxon>
        <taxon>Leptospirales</taxon>
        <taxon>Leptospiraceae</taxon>
        <taxon>Leptospira</taxon>
    </lineage>
</organism>
<protein>
    <recommendedName>
        <fullName evidence="5">Membrane-binding protein</fullName>
    </recommendedName>
</protein>
<evidence type="ECO:0000313" key="4">
    <source>
        <dbReference type="Proteomes" id="UP000231990"/>
    </source>
</evidence>
<dbReference type="EMBL" id="NPDY01000003">
    <property type="protein sequence ID" value="PJZ70499.1"/>
    <property type="molecule type" value="Genomic_DNA"/>
</dbReference>
<dbReference type="Proteomes" id="UP000231990">
    <property type="component" value="Unassembled WGS sequence"/>
</dbReference>
<name>A0A2M9ZQM8_9LEPT</name>
<dbReference type="OrthoDB" id="336989at2"/>
<gene>
    <name evidence="1" type="ORF">CH360_05780</name>
    <name evidence="2" type="ORF">CH373_05360</name>
</gene>
<dbReference type="RefSeq" id="WP_100713068.1">
    <property type="nucleotide sequence ID" value="NZ_NPDY01000003.1"/>
</dbReference>
<sequence>MKLVLSKSFFFRISLFAFFALSVLVNCVRKIELPNPGIARSEGLLFFQTKPFTGILVSRLDAIRVIRETPYEKGILHGVEREIFENGNLSAERTYSQGWKTGVHRGWFPSGARRFHHEYKYNQYDGEAWEWYESGALYSYAKYKEGKPIGRKIWREDGTIYLNYIFPDGKAFGFPGAKLCRQVRGGKDGGTASL</sequence>
<proteinExistence type="predicted"/>
<dbReference type="Gene3D" id="3.90.930.1">
    <property type="match status" value="1"/>
</dbReference>
<comment type="caution">
    <text evidence="2">The sequence shown here is derived from an EMBL/GenBank/DDBJ whole genome shotgun (WGS) entry which is preliminary data.</text>
</comment>
<evidence type="ECO:0000313" key="1">
    <source>
        <dbReference type="EMBL" id="PJZ70499.1"/>
    </source>
</evidence>
<dbReference type="Proteomes" id="UP000231962">
    <property type="component" value="Unassembled WGS sequence"/>
</dbReference>
<dbReference type="AlphaFoldDB" id="A0A2M9ZQM8"/>
<evidence type="ECO:0000313" key="2">
    <source>
        <dbReference type="EMBL" id="PJZ74335.1"/>
    </source>
</evidence>
<dbReference type="EMBL" id="NPDZ01000002">
    <property type="protein sequence ID" value="PJZ74335.1"/>
    <property type="molecule type" value="Genomic_DNA"/>
</dbReference>
<evidence type="ECO:0000313" key="3">
    <source>
        <dbReference type="Proteomes" id="UP000231962"/>
    </source>
</evidence>
<keyword evidence="3" id="KW-1185">Reference proteome</keyword>
<accession>A0A2M9ZQM8</accession>
<dbReference type="SUPFAM" id="SSF82185">
    <property type="entry name" value="Histone H3 K4-specific methyltransferase SET7/9 N-terminal domain"/>
    <property type="match status" value="1"/>
</dbReference>